<dbReference type="InterPro" id="IPR009100">
    <property type="entry name" value="AcylCoA_DH/oxidase_NM_dom_sf"/>
</dbReference>
<evidence type="ECO:0000256" key="1">
    <source>
        <dbReference type="ARBA" id="ARBA00001974"/>
    </source>
</evidence>
<feature type="domain" description="Acyl-CoA dehydrogenase/oxidase C-terminal" evidence="6">
    <location>
        <begin position="283"/>
        <end position="438"/>
    </location>
</feature>
<dbReference type="Pfam" id="PF02770">
    <property type="entry name" value="Acyl-CoA_dh_M"/>
    <property type="match status" value="1"/>
</dbReference>
<dbReference type="InterPro" id="IPR006091">
    <property type="entry name" value="Acyl-CoA_Oxase/DH_mid-dom"/>
</dbReference>
<keyword evidence="4 5" id="KW-0274">FAD</keyword>
<comment type="cofactor">
    <cofactor evidence="1 5">
        <name>FAD</name>
        <dbReference type="ChEBI" id="CHEBI:57692"/>
    </cofactor>
</comment>
<accession>A0A418W8D4</accession>
<dbReference type="PROSITE" id="PS00073">
    <property type="entry name" value="ACYL_COA_DH_2"/>
    <property type="match status" value="1"/>
</dbReference>
<dbReference type="SUPFAM" id="SSF56645">
    <property type="entry name" value="Acyl-CoA dehydrogenase NM domain-like"/>
    <property type="match status" value="1"/>
</dbReference>
<dbReference type="EMBL" id="QYUK01000011">
    <property type="protein sequence ID" value="RJF86277.1"/>
    <property type="molecule type" value="Genomic_DNA"/>
</dbReference>
<comment type="caution">
    <text evidence="9">The sequence shown here is derived from an EMBL/GenBank/DDBJ whole genome shotgun (WGS) entry which is preliminary data.</text>
</comment>
<dbReference type="Gene3D" id="2.40.110.20">
    <property type="match status" value="1"/>
</dbReference>
<evidence type="ECO:0000259" key="6">
    <source>
        <dbReference type="Pfam" id="PF00441"/>
    </source>
</evidence>
<reference evidence="9 10" key="1">
    <citation type="submission" date="2018-09" db="EMBL/GenBank/DDBJ databases">
        <authorList>
            <person name="Zhu H."/>
        </authorList>
    </citation>
    <scope>NUCLEOTIDE SEQUENCE [LARGE SCALE GENOMIC DNA]</scope>
    <source>
        <strain evidence="9 10">K1W22B-8</strain>
    </source>
</reference>
<dbReference type="PANTHER" id="PTHR42707:SF2">
    <property type="entry name" value="ACD11 DEHYDROGENASE"/>
    <property type="match status" value="1"/>
</dbReference>
<keyword evidence="5" id="KW-0560">Oxidoreductase</keyword>
<dbReference type="Gene3D" id="1.20.140.10">
    <property type="entry name" value="Butyryl-CoA Dehydrogenase, subunit A, domain 3"/>
    <property type="match status" value="1"/>
</dbReference>
<dbReference type="AlphaFoldDB" id="A0A418W8D4"/>
<dbReference type="OrthoDB" id="9771038at2"/>
<evidence type="ECO:0000256" key="2">
    <source>
        <dbReference type="ARBA" id="ARBA00009347"/>
    </source>
</evidence>
<comment type="similarity">
    <text evidence="2 5">Belongs to the acyl-CoA dehydrogenase family.</text>
</comment>
<gene>
    <name evidence="9" type="ORF">D3874_03865</name>
</gene>
<dbReference type="InterPro" id="IPR006089">
    <property type="entry name" value="Acyl-CoA_DH_CS"/>
</dbReference>
<proteinExistence type="inferred from homology"/>
<dbReference type="InterPro" id="IPR041504">
    <property type="entry name" value="AidB_N"/>
</dbReference>
<evidence type="ECO:0000256" key="4">
    <source>
        <dbReference type="ARBA" id="ARBA00022827"/>
    </source>
</evidence>
<dbReference type="Proteomes" id="UP000284605">
    <property type="component" value="Unassembled WGS sequence"/>
</dbReference>
<keyword evidence="10" id="KW-1185">Reference proteome</keyword>
<dbReference type="InterPro" id="IPR052904">
    <property type="entry name" value="Acyl-CoA_dehydrogenase-like"/>
</dbReference>
<evidence type="ECO:0000256" key="3">
    <source>
        <dbReference type="ARBA" id="ARBA00022630"/>
    </source>
</evidence>
<evidence type="ECO:0000259" key="8">
    <source>
        <dbReference type="Pfam" id="PF18158"/>
    </source>
</evidence>
<sequence length="587" mass="63264">MTNRPARPRLPYPIKGGNFYALDGSLQRLLGRLIPDSLARQQARLEDFGAFCGGPVEEAADYTDRFAPPRLETYDRSGRMVNVIHHNPAWDAVSREVYERGAVGLAFGEKAEPYTLTFAFGYLLGMADISLHCPVTMTGAVAYVLDRFAPESVRERYLPEMTRMDGQALTGGTWATEHHGGSDIGATTTRATLQGDGTARLTGLKWFTSNANGGLALATARPEGAPEGSKGLGAYLVPTHRDDGAPNSMRIRRLKEKLGTKGIPTGEIDLIDTWAVEVAPPPRGFKLMVEALEFSRIHNAMGSVGVQRRAYLEALGYADQRAAFGHTITDYPMVQDELLKMLVAHEAGLVLAFESARAFDAAHGRDVAEAETAERAWLRVATALAKYQTAEDACATTRGAIELIGGNGYTADHVTPRLLRDAQVLTVWEGPANIQALELLRLLGNRLPGFETYRARIEKVTGSAPPALSVLARSTEAGLAEVTQAVALLQADAALAQRHARRLLALMAEVLAAALLLESAVVELGQGNARMALVTRLFIETRVEPLAHRGIVAGREWTSRYFEALAFDGVVDPSAVASLPAMTGVAA</sequence>
<dbReference type="GO" id="GO:0003995">
    <property type="term" value="F:acyl-CoA dehydrogenase activity"/>
    <property type="evidence" value="ECO:0007669"/>
    <property type="project" value="InterPro"/>
</dbReference>
<dbReference type="Pfam" id="PF18158">
    <property type="entry name" value="AidB_N"/>
    <property type="match status" value="1"/>
</dbReference>
<feature type="domain" description="Adaptive response protein AidB N-terminal" evidence="8">
    <location>
        <begin position="13"/>
        <end position="162"/>
    </location>
</feature>
<name>A0A418W8D4_9PROT</name>
<dbReference type="PANTHER" id="PTHR42707">
    <property type="entry name" value="ACYL-COA DEHYDROGENASE"/>
    <property type="match status" value="1"/>
</dbReference>
<dbReference type="SUPFAM" id="SSF47203">
    <property type="entry name" value="Acyl-CoA dehydrogenase C-terminal domain-like"/>
    <property type="match status" value="1"/>
</dbReference>
<protein>
    <submittedName>
        <fullName evidence="9">Acyl-CoA dehydrogenase</fullName>
    </submittedName>
</protein>
<dbReference type="Pfam" id="PF00441">
    <property type="entry name" value="Acyl-CoA_dh_1"/>
    <property type="match status" value="1"/>
</dbReference>
<evidence type="ECO:0000313" key="10">
    <source>
        <dbReference type="Proteomes" id="UP000284605"/>
    </source>
</evidence>
<dbReference type="RefSeq" id="WP_119776788.1">
    <property type="nucleotide sequence ID" value="NZ_QYUK01000011.1"/>
</dbReference>
<evidence type="ECO:0000256" key="5">
    <source>
        <dbReference type="RuleBase" id="RU362125"/>
    </source>
</evidence>
<dbReference type="Gene3D" id="6.10.250.600">
    <property type="match status" value="1"/>
</dbReference>
<feature type="domain" description="Acyl-CoA oxidase/dehydrogenase middle" evidence="7">
    <location>
        <begin position="173"/>
        <end position="270"/>
    </location>
</feature>
<dbReference type="InterPro" id="IPR036250">
    <property type="entry name" value="AcylCo_DH-like_C"/>
</dbReference>
<keyword evidence="3 5" id="KW-0285">Flavoprotein</keyword>
<evidence type="ECO:0000259" key="7">
    <source>
        <dbReference type="Pfam" id="PF02770"/>
    </source>
</evidence>
<dbReference type="InterPro" id="IPR009075">
    <property type="entry name" value="AcylCo_DH/oxidase_C"/>
</dbReference>
<organism evidence="9 10">
    <name type="scientific">Oleomonas cavernae</name>
    <dbReference type="NCBI Taxonomy" id="2320859"/>
    <lineage>
        <taxon>Bacteria</taxon>
        <taxon>Pseudomonadati</taxon>
        <taxon>Pseudomonadota</taxon>
        <taxon>Alphaproteobacteria</taxon>
        <taxon>Acetobacterales</taxon>
        <taxon>Acetobacteraceae</taxon>
        <taxon>Oleomonas</taxon>
    </lineage>
</organism>
<evidence type="ECO:0000313" key="9">
    <source>
        <dbReference type="EMBL" id="RJF86277.1"/>
    </source>
</evidence>